<sequence length="268" mass="28685">MRTTPDHTEYIPTCRLNLLDRVPPSVKFNSGTWTVEDKCGLRGYGQHPQTKGKAKLQQHTSAEPSLVGSCRKSARHPVIAQNAIALLQKSYVCLRGVCWCQAFAVSTGHIGSTDYGTAVPAAALLNFGPSQTSRPFFGGYRGVGLCFFLTKTHSLYNFLISIPNMASPNSPPENGASETEPPRNENSSSSSSSSPLPSASVGENLAQALKDLARGEQTATALENDLTKLESKLDEILASLGVNIDDLEEGEDSTKADKKSNGEVDGKK</sequence>
<proteinExistence type="predicted"/>
<dbReference type="RefSeq" id="XP_062804914.1">
    <property type="nucleotide sequence ID" value="XM_062941997.1"/>
</dbReference>
<dbReference type="Proteomes" id="UP001323617">
    <property type="component" value="Unassembled WGS sequence"/>
</dbReference>
<protein>
    <recommendedName>
        <fullName evidence="4">EKC/KEOPS complex subunit GON7</fullName>
    </recommendedName>
</protein>
<name>A0ABR0IMR4_9PEZI</name>
<organism evidence="2 3">
    <name type="scientific">Podospora pseudoanserina</name>
    <dbReference type="NCBI Taxonomy" id="2609844"/>
    <lineage>
        <taxon>Eukaryota</taxon>
        <taxon>Fungi</taxon>
        <taxon>Dikarya</taxon>
        <taxon>Ascomycota</taxon>
        <taxon>Pezizomycotina</taxon>
        <taxon>Sordariomycetes</taxon>
        <taxon>Sordariomycetidae</taxon>
        <taxon>Sordariales</taxon>
        <taxon>Podosporaceae</taxon>
        <taxon>Podospora</taxon>
    </lineage>
</organism>
<dbReference type="EMBL" id="JAFFHC010000001">
    <property type="protein sequence ID" value="KAK4681444.1"/>
    <property type="molecule type" value="Genomic_DNA"/>
</dbReference>
<dbReference type="GeneID" id="87962862"/>
<feature type="compositionally biased region" description="Basic and acidic residues" evidence="1">
    <location>
        <begin position="252"/>
        <end position="268"/>
    </location>
</feature>
<feature type="region of interest" description="Disordered" evidence="1">
    <location>
        <begin position="169"/>
        <end position="208"/>
    </location>
</feature>
<evidence type="ECO:0000313" key="3">
    <source>
        <dbReference type="Proteomes" id="UP001323617"/>
    </source>
</evidence>
<comment type="caution">
    <text evidence="2">The sequence shown here is derived from an EMBL/GenBank/DDBJ whole genome shotgun (WGS) entry which is preliminary data.</text>
</comment>
<feature type="region of interest" description="Disordered" evidence="1">
    <location>
        <begin position="244"/>
        <end position="268"/>
    </location>
</feature>
<evidence type="ECO:0000256" key="1">
    <source>
        <dbReference type="SAM" id="MobiDB-lite"/>
    </source>
</evidence>
<reference evidence="2 3" key="1">
    <citation type="journal article" date="2023" name="bioRxiv">
        <title>High-quality genome assemblies of four members of thePodospora anserinaspecies complex.</title>
        <authorList>
            <person name="Ament-Velasquez S.L."/>
            <person name="Vogan A.A."/>
            <person name="Wallerman O."/>
            <person name="Hartmann F."/>
            <person name="Gautier V."/>
            <person name="Silar P."/>
            <person name="Giraud T."/>
            <person name="Johannesson H."/>
        </authorList>
    </citation>
    <scope>NUCLEOTIDE SEQUENCE [LARGE SCALE GENOMIC DNA]</scope>
    <source>
        <strain evidence="2 3">CBS 124.78</strain>
    </source>
</reference>
<evidence type="ECO:0008006" key="4">
    <source>
        <dbReference type="Google" id="ProtNLM"/>
    </source>
</evidence>
<evidence type="ECO:0000313" key="2">
    <source>
        <dbReference type="EMBL" id="KAK4681444.1"/>
    </source>
</evidence>
<gene>
    <name evidence="2" type="ORF">QC764_107400</name>
</gene>
<feature type="compositionally biased region" description="Low complexity" evidence="1">
    <location>
        <begin position="187"/>
        <end position="200"/>
    </location>
</feature>
<accession>A0ABR0IMR4</accession>
<keyword evidence="3" id="KW-1185">Reference proteome</keyword>